<feature type="region of interest" description="Disordered" evidence="1">
    <location>
        <begin position="314"/>
        <end position="334"/>
    </location>
</feature>
<name>A0A7S3ZT24_9STRA</name>
<dbReference type="Gene3D" id="3.40.50.300">
    <property type="entry name" value="P-loop containing nucleotide triphosphate hydrolases"/>
    <property type="match status" value="1"/>
</dbReference>
<evidence type="ECO:0000313" key="3">
    <source>
        <dbReference type="EMBL" id="CAH0367088.1"/>
    </source>
</evidence>
<evidence type="ECO:0008006" key="5">
    <source>
        <dbReference type="Google" id="ProtNLM"/>
    </source>
</evidence>
<sequence>MTLGRHVAALLAFTTATAPKRRQLKPLARVQPPGKKRPDAQHLSRAVHAAKSCAEAARLCAQRSNATEADYGVDNLCVRIKDACSGAPLPPAIAEAHFAGEDATRSENQTGYPWCCVRYVHVGKAGGSSFDTWIRMPAKRPPGGPAASNGVDVVTFHHPVSFFIEQQMLKPACIMGITLRDPVSLFWSQFAWCVGHHCPRHYKIGCGFIACVKDSPVDRAYEAAKNPADWDRVVDMLLENPRDWHAGRNPQTRHLGQTVELSNFKGGLGYDYSVDLNMESSEAHEWLSRAKARLELFDFVISLETIDQSYMKQLGSHAPHSNSRSEHHINPKPLNDSFRTRVLELNQVDSELYAFGRDIEKKLNARGHLAQYAALGSYYFKYSRSQRAPPVDIAKRDYSKTSGHWKCLKMNRTTSEHPLVQYANYYTPSPNTTSQANFLH</sequence>
<gene>
    <name evidence="2" type="ORF">PCAL00307_LOCUS8507</name>
    <name evidence="3" type="ORF">PECAL_2P00930</name>
</gene>
<dbReference type="AlphaFoldDB" id="A0A7S3ZT24"/>
<dbReference type="Proteomes" id="UP000789595">
    <property type="component" value="Unassembled WGS sequence"/>
</dbReference>
<evidence type="ECO:0000256" key="1">
    <source>
        <dbReference type="SAM" id="MobiDB-lite"/>
    </source>
</evidence>
<keyword evidence="4" id="KW-1185">Reference proteome</keyword>
<evidence type="ECO:0000313" key="4">
    <source>
        <dbReference type="Proteomes" id="UP000789595"/>
    </source>
</evidence>
<dbReference type="EMBL" id="HBIW01009972">
    <property type="protein sequence ID" value="CAE0693071.1"/>
    <property type="molecule type" value="Transcribed_RNA"/>
</dbReference>
<evidence type="ECO:0000313" key="2">
    <source>
        <dbReference type="EMBL" id="CAE0693071.1"/>
    </source>
</evidence>
<accession>A0A7S3ZT24</accession>
<protein>
    <recommendedName>
        <fullName evidence="5">Sulfotransferase domain-containing protein</fullName>
    </recommendedName>
</protein>
<dbReference type="EMBL" id="CAKKNE010000002">
    <property type="protein sequence ID" value="CAH0367088.1"/>
    <property type="molecule type" value="Genomic_DNA"/>
</dbReference>
<dbReference type="InterPro" id="IPR027417">
    <property type="entry name" value="P-loop_NTPase"/>
</dbReference>
<reference evidence="2" key="1">
    <citation type="submission" date="2021-01" db="EMBL/GenBank/DDBJ databases">
        <authorList>
            <person name="Corre E."/>
            <person name="Pelletier E."/>
            <person name="Niang G."/>
            <person name="Scheremetjew M."/>
            <person name="Finn R."/>
            <person name="Kale V."/>
            <person name="Holt S."/>
            <person name="Cochrane G."/>
            <person name="Meng A."/>
            <person name="Brown T."/>
            <person name="Cohen L."/>
        </authorList>
    </citation>
    <scope>NUCLEOTIDE SEQUENCE</scope>
    <source>
        <strain evidence="2">CCMP1756</strain>
    </source>
</reference>
<reference evidence="3" key="2">
    <citation type="submission" date="2021-11" db="EMBL/GenBank/DDBJ databases">
        <authorList>
            <consortium name="Genoscope - CEA"/>
            <person name="William W."/>
        </authorList>
    </citation>
    <scope>NUCLEOTIDE SEQUENCE</scope>
</reference>
<proteinExistence type="predicted"/>
<organism evidence="2">
    <name type="scientific">Pelagomonas calceolata</name>
    <dbReference type="NCBI Taxonomy" id="35677"/>
    <lineage>
        <taxon>Eukaryota</taxon>
        <taxon>Sar</taxon>
        <taxon>Stramenopiles</taxon>
        <taxon>Ochrophyta</taxon>
        <taxon>Pelagophyceae</taxon>
        <taxon>Pelagomonadales</taxon>
        <taxon>Pelagomonadaceae</taxon>
        <taxon>Pelagomonas</taxon>
    </lineage>
</organism>